<gene>
    <name evidence="12" type="primary">nadC</name>
    <name evidence="12" type="ORF">GJV78_02385</name>
</gene>
<dbReference type="InterPro" id="IPR013785">
    <property type="entry name" value="Aldolase_TIM"/>
</dbReference>
<evidence type="ECO:0000313" key="12">
    <source>
        <dbReference type="EMBL" id="MTH45128.1"/>
    </source>
</evidence>
<dbReference type="GO" id="GO:0004514">
    <property type="term" value="F:nicotinate-nucleotide diphosphorylase (carboxylating) activity"/>
    <property type="evidence" value="ECO:0007669"/>
    <property type="project" value="UniProtKB-EC"/>
</dbReference>
<dbReference type="EC" id="2.4.2.19" evidence="4"/>
<name>A0A6L6IHK1_9ENTR</name>
<evidence type="ECO:0000259" key="11">
    <source>
        <dbReference type="Pfam" id="PF02749"/>
    </source>
</evidence>
<evidence type="ECO:0000259" key="10">
    <source>
        <dbReference type="Pfam" id="PF01729"/>
    </source>
</evidence>
<comment type="function">
    <text evidence="1">Involved in the catabolism of quinolinic acid (QA).</text>
</comment>
<dbReference type="PANTHER" id="PTHR32179">
    <property type="entry name" value="NICOTINATE-NUCLEOTIDE PYROPHOSPHORYLASE [CARBOXYLATING]"/>
    <property type="match status" value="1"/>
</dbReference>
<evidence type="ECO:0000256" key="1">
    <source>
        <dbReference type="ARBA" id="ARBA00003237"/>
    </source>
</evidence>
<dbReference type="AlphaFoldDB" id="A0A6L6IHK1"/>
<evidence type="ECO:0000256" key="8">
    <source>
        <dbReference type="ARBA" id="ARBA00033102"/>
    </source>
</evidence>
<comment type="caution">
    <text evidence="12">The sequence shown here is derived from an EMBL/GenBank/DDBJ whole genome shotgun (WGS) entry which is preliminary data.</text>
</comment>
<proteinExistence type="inferred from homology"/>
<dbReference type="PANTHER" id="PTHR32179:SF3">
    <property type="entry name" value="NICOTINATE-NUCLEOTIDE PYROPHOSPHORYLASE [CARBOXYLATING]"/>
    <property type="match status" value="1"/>
</dbReference>
<dbReference type="Gene3D" id="3.90.1170.20">
    <property type="entry name" value="Quinolinate phosphoribosyl transferase, N-terminal domain"/>
    <property type="match status" value="1"/>
</dbReference>
<dbReference type="InterPro" id="IPR004393">
    <property type="entry name" value="NadC"/>
</dbReference>
<protein>
    <recommendedName>
        <fullName evidence="4">nicotinate-nucleotide diphosphorylase (carboxylating)</fullName>
        <ecNumber evidence="4">2.4.2.19</ecNumber>
    </recommendedName>
    <alternativeName>
        <fullName evidence="8">Quinolinate phosphoribosyltransferase [decarboxylating]</fullName>
    </alternativeName>
</protein>
<reference evidence="12 13" key="1">
    <citation type="submission" date="2019-11" db="EMBL/GenBank/DDBJ databases">
        <title>Escherichia alba sp. nov. isolated from the gut of plastic-eating superworms Zophobas atratus.</title>
        <authorList>
            <person name="Yang Y."/>
        </authorList>
    </citation>
    <scope>NUCLEOTIDE SEQUENCE [LARGE SCALE GENOMIC DNA]</scope>
    <source>
        <strain evidence="13">BIT-B35</strain>
    </source>
</reference>
<comment type="similarity">
    <text evidence="3 9">Belongs to the NadC/ModD family.</text>
</comment>
<evidence type="ECO:0000313" key="13">
    <source>
        <dbReference type="Proteomes" id="UP000477739"/>
    </source>
</evidence>
<evidence type="ECO:0000256" key="9">
    <source>
        <dbReference type="PIRNR" id="PIRNR006250"/>
    </source>
</evidence>
<evidence type="ECO:0000256" key="7">
    <source>
        <dbReference type="ARBA" id="ARBA00022679"/>
    </source>
</evidence>
<dbReference type="InterPro" id="IPR037128">
    <property type="entry name" value="Quinolinate_PRibosylTase_N_sf"/>
</dbReference>
<evidence type="ECO:0000256" key="5">
    <source>
        <dbReference type="ARBA" id="ARBA00022642"/>
    </source>
</evidence>
<dbReference type="Pfam" id="PF02749">
    <property type="entry name" value="QRPTase_N"/>
    <property type="match status" value="1"/>
</dbReference>
<dbReference type="InterPro" id="IPR022412">
    <property type="entry name" value="Quinolinate_PRibosylTrfase_N"/>
</dbReference>
<keyword evidence="13" id="KW-1185">Reference proteome</keyword>
<dbReference type="Pfam" id="PF01729">
    <property type="entry name" value="QRPTase_C"/>
    <property type="match status" value="1"/>
</dbReference>
<dbReference type="GO" id="GO:0034213">
    <property type="term" value="P:quinolinate catabolic process"/>
    <property type="evidence" value="ECO:0007669"/>
    <property type="project" value="TreeGrafter"/>
</dbReference>
<dbReference type="SUPFAM" id="SSF54675">
    <property type="entry name" value="Nicotinate/Quinolinate PRTase N-terminal domain-like"/>
    <property type="match status" value="1"/>
</dbReference>
<dbReference type="GO" id="GO:0009435">
    <property type="term" value="P:NAD+ biosynthetic process"/>
    <property type="evidence" value="ECO:0007669"/>
    <property type="project" value="UniProtKB-UniPathway"/>
</dbReference>
<dbReference type="SUPFAM" id="SSF51690">
    <property type="entry name" value="Nicotinate/Quinolinate PRTase C-terminal domain-like"/>
    <property type="match status" value="1"/>
</dbReference>
<dbReference type="InterPro" id="IPR027277">
    <property type="entry name" value="NadC/ModD"/>
</dbReference>
<dbReference type="Proteomes" id="UP000477739">
    <property type="component" value="Unassembled WGS sequence"/>
</dbReference>
<feature type="domain" description="Quinolinate phosphoribosyl transferase C-terminal" evidence="10">
    <location>
        <begin position="131"/>
        <end position="292"/>
    </location>
</feature>
<dbReference type="Gene3D" id="3.20.20.70">
    <property type="entry name" value="Aldolase class I"/>
    <property type="match status" value="1"/>
</dbReference>
<dbReference type="OrthoDB" id="9782546at2"/>
<evidence type="ECO:0000256" key="2">
    <source>
        <dbReference type="ARBA" id="ARBA00004893"/>
    </source>
</evidence>
<dbReference type="PIRSF" id="PIRSF006250">
    <property type="entry name" value="NadC_ModD"/>
    <property type="match status" value="1"/>
</dbReference>
<evidence type="ECO:0000256" key="4">
    <source>
        <dbReference type="ARBA" id="ARBA00011944"/>
    </source>
</evidence>
<dbReference type="NCBIfam" id="TIGR00078">
    <property type="entry name" value="nadC"/>
    <property type="match status" value="1"/>
</dbReference>
<organism evidence="12 13">
    <name type="scientific">Intestinirhabdus alba</name>
    <dbReference type="NCBI Taxonomy" id="2899544"/>
    <lineage>
        <taxon>Bacteria</taxon>
        <taxon>Pseudomonadati</taxon>
        <taxon>Pseudomonadota</taxon>
        <taxon>Gammaproteobacteria</taxon>
        <taxon>Enterobacterales</taxon>
        <taxon>Enterobacteriaceae</taxon>
        <taxon>Intestinirhabdus</taxon>
    </lineage>
</organism>
<dbReference type="UniPathway" id="UPA00253">
    <property type="reaction ID" value="UER00331"/>
</dbReference>
<sequence length="297" mass="32508">MPPRRYNPDDPRDALLERIGLDISTAVARALRNDLGGEADTGSAITAPRLSESARSQATVIPREKGVFCGKRWVEEVFIQLAGDDVVMTWHVKDGDIIRANQPLFELEGPSHLLLAGERSALSFAQTLSGVASAVHDYVRLLTGTQTQLLDRRSPRPGFRSALQYAALCGSRRLALSDTYLLPENHIIDCGSIRQAVEKAFWLHPDVPIAVPVNDLAGLDEALKAGADIIMLNSAETAQIREAVHRAYGRARLAVSASVSRERLREWAETGVDFISVNALTEHLPPLALSMRFRDAS</sequence>
<evidence type="ECO:0000256" key="6">
    <source>
        <dbReference type="ARBA" id="ARBA00022676"/>
    </source>
</evidence>
<dbReference type="InterPro" id="IPR036068">
    <property type="entry name" value="Nicotinate_pribotase-like_C"/>
</dbReference>
<keyword evidence="6 9" id="KW-0328">Glycosyltransferase</keyword>
<comment type="pathway">
    <text evidence="2">Cofactor biosynthesis; NAD(+) biosynthesis; nicotinate D-ribonucleotide from quinolinate: step 1/1.</text>
</comment>
<accession>A0A6L6IHK1</accession>
<evidence type="ECO:0000256" key="3">
    <source>
        <dbReference type="ARBA" id="ARBA00009400"/>
    </source>
</evidence>
<dbReference type="GO" id="GO:0005737">
    <property type="term" value="C:cytoplasm"/>
    <property type="evidence" value="ECO:0007669"/>
    <property type="project" value="TreeGrafter"/>
</dbReference>
<dbReference type="EMBL" id="WMJZ01000002">
    <property type="protein sequence ID" value="MTH45128.1"/>
    <property type="molecule type" value="Genomic_DNA"/>
</dbReference>
<keyword evidence="7 9" id="KW-0808">Transferase</keyword>
<dbReference type="InterPro" id="IPR002638">
    <property type="entry name" value="Quinolinate_PRibosylTrfase_C"/>
</dbReference>
<dbReference type="RefSeq" id="WP_155106813.1">
    <property type="nucleotide sequence ID" value="NZ_WMJZ01000002.1"/>
</dbReference>
<keyword evidence="5" id="KW-0662">Pyridine nucleotide biosynthesis</keyword>
<feature type="domain" description="Quinolinate phosphoribosyl transferase N-terminal" evidence="11">
    <location>
        <begin position="48"/>
        <end position="129"/>
    </location>
</feature>
<dbReference type="FunFam" id="3.20.20.70:FF:000030">
    <property type="entry name" value="Nicotinate-nucleotide pyrophosphorylase, carboxylating"/>
    <property type="match status" value="1"/>
</dbReference>